<protein>
    <submittedName>
        <fullName evidence="1">Secreted protein</fullName>
    </submittedName>
</protein>
<name>A0A378VZN7_NEIGO</name>
<sequence length="64" mass="7224">MKRKFAQISAKKMTEEQIRNDLIAAVKGDASGLFTHDPVLNIKFSVSPCLREKLMWAEKSCLKA</sequence>
<reference evidence="1" key="1">
    <citation type="submission" date="2018-06" db="EMBL/GenBank/DDBJ databases">
        <authorList>
            <consortium name="Pathogen Informatics"/>
            <person name="Doyle S."/>
        </authorList>
    </citation>
    <scope>NUCLEOTIDE SEQUENCE [LARGE SCALE GENOMIC DNA]</scope>
    <source>
        <strain evidence="1">NCTC11421</strain>
    </source>
</reference>
<proteinExistence type="predicted"/>
<accession>A0A378VZN7</accession>
<dbReference type="AlphaFoldDB" id="A0A378VZN7"/>
<evidence type="ECO:0000313" key="1">
    <source>
        <dbReference type="EMBL" id="SUA23996.1"/>
    </source>
</evidence>
<dbReference type="EMBL" id="UGRI01000001">
    <property type="protein sequence ID" value="SUA23996.1"/>
    <property type="molecule type" value="Genomic_DNA"/>
</dbReference>
<organism evidence="1">
    <name type="scientific">Neisseria gonorrhoeae</name>
    <dbReference type="NCBI Taxonomy" id="485"/>
    <lineage>
        <taxon>Bacteria</taxon>
        <taxon>Pseudomonadati</taxon>
        <taxon>Pseudomonadota</taxon>
        <taxon>Betaproteobacteria</taxon>
        <taxon>Neisseriales</taxon>
        <taxon>Neisseriaceae</taxon>
        <taxon>Neisseria</taxon>
    </lineage>
</organism>
<gene>
    <name evidence="1" type="ORF">NCTC11421_01986</name>
</gene>